<dbReference type="Proteomes" id="UP001472677">
    <property type="component" value="Unassembled WGS sequence"/>
</dbReference>
<keyword evidence="1" id="KW-1133">Transmembrane helix</keyword>
<sequence>MSMLEPLGDVMGDRRRSNTGWLYGEFAFVWLLIPWVALSIKIYRCAITRTEKEEMLQYSRKDEEQCDAAALVH</sequence>
<dbReference type="EMBL" id="JBBPBM010000019">
    <property type="protein sequence ID" value="KAK8553733.1"/>
    <property type="molecule type" value="Genomic_DNA"/>
</dbReference>
<evidence type="ECO:0000313" key="2">
    <source>
        <dbReference type="EMBL" id="KAK8553733.1"/>
    </source>
</evidence>
<comment type="caution">
    <text evidence="2">The sequence shown here is derived from an EMBL/GenBank/DDBJ whole genome shotgun (WGS) entry which is preliminary data.</text>
</comment>
<organism evidence="2 3">
    <name type="scientific">Hibiscus sabdariffa</name>
    <name type="common">roselle</name>
    <dbReference type="NCBI Taxonomy" id="183260"/>
    <lineage>
        <taxon>Eukaryota</taxon>
        <taxon>Viridiplantae</taxon>
        <taxon>Streptophyta</taxon>
        <taxon>Embryophyta</taxon>
        <taxon>Tracheophyta</taxon>
        <taxon>Spermatophyta</taxon>
        <taxon>Magnoliopsida</taxon>
        <taxon>eudicotyledons</taxon>
        <taxon>Gunneridae</taxon>
        <taxon>Pentapetalae</taxon>
        <taxon>rosids</taxon>
        <taxon>malvids</taxon>
        <taxon>Malvales</taxon>
        <taxon>Malvaceae</taxon>
        <taxon>Malvoideae</taxon>
        <taxon>Hibiscus</taxon>
    </lineage>
</organism>
<feature type="transmembrane region" description="Helical" evidence="1">
    <location>
        <begin position="20"/>
        <end position="43"/>
    </location>
</feature>
<gene>
    <name evidence="2" type="ORF">V6N12_030716</name>
</gene>
<evidence type="ECO:0000313" key="3">
    <source>
        <dbReference type="Proteomes" id="UP001472677"/>
    </source>
</evidence>
<keyword evidence="1" id="KW-0472">Membrane</keyword>
<accession>A0ABR2E6V1</accession>
<evidence type="ECO:0000256" key="1">
    <source>
        <dbReference type="SAM" id="Phobius"/>
    </source>
</evidence>
<reference evidence="2 3" key="1">
    <citation type="journal article" date="2024" name="G3 (Bethesda)">
        <title>Genome assembly of Hibiscus sabdariffa L. provides insights into metabolisms of medicinal natural products.</title>
        <authorList>
            <person name="Kim T."/>
        </authorList>
    </citation>
    <scope>NUCLEOTIDE SEQUENCE [LARGE SCALE GENOMIC DNA]</scope>
    <source>
        <strain evidence="2">TK-2024</strain>
        <tissue evidence="2">Old leaves</tissue>
    </source>
</reference>
<protein>
    <submittedName>
        <fullName evidence="2">Uncharacterized protein</fullName>
    </submittedName>
</protein>
<proteinExistence type="predicted"/>
<keyword evidence="1" id="KW-0812">Transmembrane</keyword>
<keyword evidence="3" id="KW-1185">Reference proteome</keyword>
<name>A0ABR2E6V1_9ROSI</name>